<reference evidence="3" key="1">
    <citation type="submission" date="2013-08" db="EMBL/GenBank/DDBJ databases">
        <authorList>
            <person name="Mendez C."/>
            <person name="Richter M."/>
            <person name="Ferrer M."/>
            <person name="Sanchez J."/>
        </authorList>
    </citation>
    <scope>NUCLEOTIDE SEQUENCE</scope>
</reference>
<sequence length="208" mass="21929">GVELDYVHQERRAKAVPIYIGATGPRMMELAGEIADGVLLNYLVSPGYTRQALERLQVGAARAGRDLADVARPQLVICSLDRDRRVALDAARLLITQYLGQQPHLMKASGVPQDLLDRIAAVLHWPATHSEVVEAAHLVPDDVVQMLSASGEPDECRAKVAEYIASGCTCPVLYPLGPDVRAMIDLFAGGIDGIAPGTGANGGAGGAA</sequence>
<comment type="caution">
    <text evidence="3">The sequence shown here is derived from an EMBL/GenBank/DDBJ whole genome shotgun (WGS) entry which is preliminary data.</text>
</comment>
<evidence type="ECO:0000313" key="3">
    <source>
        <dbReference type="EMBL" id="EQD59450.1"/>
    </source>
</evidence>
<dbReference type="Pfam" id="PF00296">
    <property type="entry name" value="Bac_luciferase"/>
    <property type="match status" value="1"/>
</dbReference>
<dbReference type="Gene3D" id="3.20.20.30">
    <property type="entry name" value="Luciferase-like domain"/>
    <property type="match status" value="1"/>
</dbReference>
<feature type="domain" description="Luciferase-like" evidence="2">
    <location>
        <begin position="13"/>
        <end position="169"/>
    </location>
</feature>
<proteinExistence type="predicted"/>
<protein>
    <submittedName>
        <fullName evidence="3">Methylenetetrahydromethanopterin reductase</fullName>
    </submittedName>
</protein>
<dbReference type="PANTHER" id="PTHR43244">
    <property type="match status" value="1"/>
</dbReference>
<evidence type="ECO:0000256" key="1">
    <source>
        <dbReference type="ARBA" id="ARBA00023002"/>
    </source>
</evidence>
<dbReference type="PANTHER" id="PTHR43244:SF1">
    <property type="entry name" value="5,10-METHYLENETETRAHYDROMETHANOPTERIN REDUCTASE"/>
    <property type="match status" value="1"/>
</dbReference>
<gene>
    <name evidence="3" type="ORF">B1B_08208</name>
</gene>
<accession>T1BZU7</accession>
<feature type="non-terminal residue" evidence="3">
    <location>
        <position position="1"/>
    </location>
</feature>
<dbReference type="SUPFAM" id="SSF51679">
    <property type="entry name" value="Bacterial luciferase-like"/>
    <property type="match status" value="1"/>
</dbReference>
<dbReference type="EMBL" id="AUZY01005331">
    <property type="protein sequence ID" value="EQD59450.1"/>
    <property type="molecule type" value="Genomic_DNA"/>
</dbReference>
<evidence type="ECO:0000259" key="2">
    <source>
        <dbReference type="Pfam" id="PF00296"/>
    </source>
</evidence>
<dbReference type="CDD" id="cd01097">
    <property type="entry name" value="Tetrahydromethanopterin_reductase"/>
    <property type="match status" value="1"/>
</dbReference>
<name>T1BZU7_9ZZZZ</name>
<dbReference type="AlphaFoldDB" id="T1BZU7"/>
<dbReference type="InterPro" id="IPR036661">
    <property type="entry name" value="Luciferase-like_sf"/>
</dbReference>
<organism evidence="3">
    <name type="scientific">mine drainage metagenome</name>
    <dbReference type="NCBI Taxonomy" id="410659"/>
    <lineage>
        <taxon>unclassified sequences</taxon>
        <taxon>metagenomes</taxon>
        <taxon>ecological metagenomes</taxon>
    </lineage>
</organism>
<keyword evidence="1" id="KW-0560">Oxidoreductase</keyword>
<dbReference type="GO" id="GO:0016705">
    <property type="term" value="F:oxidoreductase activity, acting on paired donors, with incorporation or reduction of molecular oxygen"/>
    <property type="evidence" value="ECO:0007669"/>
    <property type="project" value="InterPro"/>
</dbReference>
<reference evidence="3" key="2">
    <citation type="journal article" date="2014" name="ISME J.">
        <title>Microbial stratification in low pH oxic and suboxic macroscopic growths along an acid mine drainage.</title>
        <authorList>
            <person name="Mendez-Garcia C."/>
            <person name="Mesa V."/>
            <person name="Sprenger R.R."/>
            <person name="Richter M."/>
            <person name="Diez M.S."/>
            <person name="Solano J."/>
            <person name="Bargiela R."/>
            <person name="Golyshina O.V."/>
            <person name="Manteca A."/>
            <person name="Ramos J.L."/>
            <person name="Gallego J.R."/>
            <person name="Llorente I."/>
            <person name="Martins Dos Santos V.A."/>
            <person name="Jensen O.N."/>
            <person name="Pelaez A.I."/>
            <person name="Sanchez J."/>
            <person name="Ferrer M."/>
        </authorList>
    </citation>
    <scope>NUCLEOTIDE SEQUENCE</scope>
</reference>
<dbReference type="InterPro" id="IPR011251">
    <property type="entry name" value="Luciferase-like_dom"/>
</dbReference>
<dbReference type="InterPro" id="IPR050564">
    <property type="entry name" value="F420-G6PD/mer"/>
</dbReference>